<dbReference type="AlphaFoldDB" id="A0A4D7C7P3"/>
<protein>
    <submittedName>
        <fullName evidence="1">Uncharacterized protein</fullName>
    </submittedName>
</protein>
<sequence length="96" mass="10537">MTLDGIAIPIFTEQAVKSARGELGRTTSRSTLRPAQGERHDFKLTDYRPSATLVIVGAFRKLAPLFCIVDISYKIQNHSLMAKTFPMKGSAEVAPT</sequence>
<dbReference type="Proteomes" id="UP000298714">
    <property type="component" value="Chromosome"/>
</dbReference>
<evidence type="ECO:0000313" key="1">
    <source>
        <dbReference type="EMBL" id="QCI79308.1"/>
    </source>
</evidence>
<gene>
    <name evidence="1" type="ORF">E6W36_06335</name>
</gene>
<proteinExistence type="predicted"/>
<evidence type="ECO:0000313" key="2">
    <source>
        <dbReference type="Proteomes" id="UP000298714"/>
    </source>
</evidence>
<reference evidence="2" key="1">
    <citation type="submission" date="2019-04" db="EMBL/GenBank/DDBJ databases">
        <title>Complete genome sequence of Sphingomonas sp. W1-2-3.</title>
        <authorList>
            <person name="Im W.T."/>
        </authorList>
    </citation>
    <scope>NUCLEOTIDE SEQUENCE [LARGE SCALE GENOMIC DNA]</scope>
    <source>
        <strain evidence="2">W1-2-3</strain>
    </source>
</reference>
<dbReference type="KEGG" id="hgn:E6W36_06335"/>
<keyword evidence="2" id="KW-1185">Reference proteome</keyword>
<dbReference type="RefSeq" id="WP_222874141.1">
    <property type="nucleotide sequence ID" value="NZ_CP039704.1"/>
</dbReference>
<name>A0A4D7C7P3_9SPHN</name>
<organism evidence="1 2">
    <name type="scientific">Hankyongella ginsenosidimutans</name>
    <dbReference type="NCBI Taxonomy" id="1763828"/>
    <lineage>
        <taxon>Bacteria</taxon>
        <taxon>Pseudomonadati</taxon>
        <taxon>Pseudomonadota</taxon>
        <taxon>Alphaproteobacteria</taxon>
        <taxon>Sphingomonadales</taxon>
        <taxon>Sphingomonadaceae</taxon>
        <taxon>Hankyongella</taxon>
    </lineage>
</organism>
<dbReference type="EMBL" id="CP039704">
    <property type="protein sequence ID" value="QCI79308.1"/>
    <property type="molecule type" value="Genomic_DNA"/>
</dbReference>
<accession>A0A4D7C7P3</accession>